<organism evidence="1 2">
    <name type="scientific">Pluteus cervinus</name>
    <dbReference type="NCBI Taxonomy" id="181527"/>
    <lineage>
        <taxon>Eukaryota</taxon>
        <taxon>Fungi</taxon>
        <taxon>Dikarya</taxon>
        <taxon>Basidiomycota</taxon>
        <taxon>Agaricomycotina</taxon>
        <taxon>Agaricomycetes</taxon>
        <taxon>Agaricomycetidae</taxon>
        <taxon>Agaricales</taxon>
        <taxon>Pluteineae</taxon>
        <taxon>Pluteaceae</taxon>
        <taxon>Pluteus</taxon>
    </lineage>
</organism>
<gene>
    <name evidence="1" type="ORF">BDN72DRAFT_845705</name>
</gene>
<evidence type="ECO:0000313" key="1">
    <source>
        <dbReference type="EMBL" id="TFK65311.1"/>
    </source>
</evidence>
<dbReference type="Proteomes" id="UP000308600">
    <property type="component" value="Unassembled WGS sequence"/>
</dbReference>
<name>A0ACD3AID0_9AGAR</name>
<reference evidence="1 2" key="1">
    <citation type="journal article" date="2019" name="Nat. Ecol. Evol.">
        <title>Megaphylogeny resolves global patterns of mushroom evolution.</title>
        <authorList>
            <person name="Varga T."/>
            <person name="Krizsan K."/>
            <person name="Foldi C."/>
            <person name="Dima B."/>
            <person name="Sanchez-Garcia M."/>
            <person name="Sanchez-Ramirez S."/>
            <person name="Szollosi G.J."/>
            <person name="Szarkandi J.G."/>
            <person name="Papp V."/>
            <person name="Albert L."/>
            <person name="Andreopoulos W."/>
            <person name="Angelini C."/>
            <person name="Antonin V."/>
            <person name="Barry K.W."/>
            <person name="Bougher N.L."/>
            <person name="Buchanan P."/>
            <person name="Buyck B."/>
            <person name="Bense V."/>
            <person name="Catcheside P."/>
            <person name="Chovatia M."/>
            <person name="Cooper J."/>
            <person name="Damon W."/>
            <person name="Desjardin D."/>
            <person name="Finy P."/>
            <person name="Geml J."/>
            <person name="Haridas S."/>
            <person name="Hughes K."/>
            <person name="Justo A."/>
            <person name="Karasinski D."/>
            <person name="Kautmanova I."/>
            <person name="Kiss B."/>
            <person name="Kocsube S."/>
            <person name="Kotiranta H."/>
            <person name="LaButti K.M."/>
            <person name="Lechner B.E."/>
            <person name="Liimatainen K."/>
            <person name="Lipzen A."/>
            <person name="Lukacs Z."/>
            <person name="Mihaltcheva S."/>
            <person name="Morgado L.N."/>
            <person name="Niskanen T."/>
            <person name="Noordeloos M.E."/>
            <person name="Ohm R.A."/>
            <person name="Ortiz-Santana B."/>
            <person name="Ovrebo C."/>
            <person name="Racz N."/>
            <person name="Riley R."/>
            <person name="Savchenko A."/>
            <person name="Shiryaev A."/>
            <person name="Soop K."/>
            <person name="Spirin V."/>
            <person name="Szebenyi C."/>
            <person name="Tomsovsky M."/>
            <person name="Tulloss R.E."/>
            <person name="Uehling J."/>
            <person name="Grigoriev I.V."/>
            <person name="Vagvolgyi C."/>
            <person name="Papp T."/>
            <person name="Martin F.M."/>
            <person name="Miettinen O."/>
            <person name="Hibbett D.S."/>
            <person name="Nagy L.G."/>
        </authorList>
    </citation>
    <scope>NUCLEOTIDE SEQUENCE [LARGE SCALE GENOMIC DNA]</scope>
    <source>
        <strain evidence="1 2">NL-1719</strain>
    </source>
</reference>
<evidence type="ECO:0000313" key="2">
    <source>
        <dbReference type="Proteomes" id="UP000308600"/>
    </source>
</evidence>
<proteinExistence type="predicted"/>
<accession>A0ACD3AID0</accession>
<keyword evidence="2" id="KW-1185">Reference proteome</keyword>
<dbReference type="EMBL" id="ML208441">
    <property type="protein sequence ID" value="TFK65311.1"/>
    <property type="molecule type" value="Genomic_DNA"/>
</dbReference>
<protein>
    <submittedName>
        <fullName evidence="1">Uncharacterized protein</fullName>
    </submittedName>
</protein>
<sequence>MDSFDFLESFLTAEQFVILSSLDLPLLPTQHHSSPPGISFSFPPESTPMLESPPTNRERMQSDGNGYCVVC</sequence>